<name>A0ABS0S8I2_9HYPH</name>
<dbReference type="Proteomes" id="UP000601789">
    <property type="component" value="Unassembled WGS sequence"/>
</dbReference>
<proteinExistence type="predicted"/>
<dbReference type="InterPro" id="IPR015797">
    <property type="entry name" value="NUDIX_hydrolase-like_dom_sf"/>
</dbReference>
<dbReference type="SUPFAM" id="SSF55811">
    <property type="entry name" value="Nudix"/>
    <property type="match status" value="1"/>
</dbReference>
<keyword evidence="1" id="KW-0378">Hydrolase</keyword>
<reference evidence="1 2" key="1">
    <citation type="submission" date="2020-10" db="EMBL/GenBank/DDBJ databases">
        <title>Aquamicrobium zhengzhouensis sp. nov., a exopolysaccharide producing bacterium isolated from farmland soil.</title>
        <authorList>
            <person name="Wang X."/>
        </authorList>
    </citation>
    <scope>NUCLEOTIDE SEQUENCE [LARGE SCALE GENOMIC DNA]</scope>
    <source>
        <strain evidence="2">cd-1</strain>
    </source>
</reference>
<dbReference type="RefSeq" id="WP_198474047.1">
    <property type="nucleotide sequence ID" value="NZ_JADGMQ010000001.1"/>
</dbReference>
<sequence length="238" mass="26270">MNVPPDSIIPVSEVDLRLVAEPHPFAVAHQEAAARHWHEERAANPNLFDGEVALFSGVTCKDGILSARCHIVRYSTFLYWRTIRPVPDVTHIFAHAMLVSSDGALVPVKMSVRTANPGQVYFAAGSFEPIDIVGGRVDPVRNMHREVSEETGIDLTQVQHEPDFYALSKASGMVLFRRYFLEQTANEIAGSIAAHVASEADPEIDGAYIIRNVDGIPEQTPLHMPDMVRWHFGPPAAI</sequence>
<dbReference type="GO" id="GO:0016787">
    <property type="term" value="F:hydrolase activity"/>
    <property type="evidence" value="ECO:0007669"/>
    <property type="project" value="UniProtKB-KW"/>
</dbReference>
<protein>
    <submittedName>
        <fullName evidence="1">NUDIX hydrolase</fullName>
    </submittedName>
</protein>
<evidence type="ECO:0000313" key="1">
    <source>
        <dbReference type="EMBL" id="MBI1619604.1"/>
    </source>
</evidence>
<organism evidence="1 2">
    <name type="scientific">Aquamicrobium zhengzhouense</name>
    <dbReference type="NCBI Taxonomy" id="2781738"/>
    <lineage>
        <taxon>Bacteria</taxon>
        <taxon>Pseudomonadati</taxon>
        <taxon>Pseudomonadota</taxon>
        <taxon>Alphaproteobacteria</taxon>
        <taxon>Hyphomicrobiales</taxon>
        <taxon>Phyllobacteriaceae</taxon>
        <taxon>Aquamicrobium</taxon>
    </lineage>
</organism>
<dbReference type="EMBL" id="JADGMQ010000001">
    <property type="protein sequence ID" value="MBI1619604.1"/>
    <property type="molecule type" value="Genomic_DNA"/>
</dbReference>
<comment type="caution">
    <text evidence="1">The sequence shown here is derived from an EMBL/GenBank/DDBJ whole genome shotgun (WGS) entry which is preliminary data.</text>
</comment>
<accession>A0ABS0S8I2</accession>
<evidence type="ECO:0000313" key="2">
    <source>
        <dbReference type="Proteomes" id="UP000601789"/>
    </source>
</evidence>
<keyword evidence="2" id="KW-1185">Reference proteome</keyword>
<gene>
    <name evidence="1" type="ORF">IOD40_02840</name>
</gene>